<evidence type="ECO:0008006" key="3">
    <source>
        <dbReference type="Google" id="ProtNLM"/>
    </source>
</evidence>
<organism evidence="1 2">
    <name type="scientific">Cyclotella atomus</name>
    <dbReference type="NCBI Taxonomy" id="382360"/>
    <lineage>
        <taxon>Eukaryota</taxon>
        <taxon>Sar</taxon>
        <taxon>Stramenopiles</taxon>
        <taxon>Ochrophyta</taxon>
        <taxon>Bacillariophyta</taxon>
        <taxon>Coscinodiscophyceae</taxon>
        <taxon>Thalassiosirophycidae</taxon>
        <taxon>Stephanodiscales</taxon>
        <taxon>Stephanodiscaceae</taxon>
        <taxon>Cyclotella</taxon>
    </lineage>
</organism>
<dbReference type="AlphaFoldDB" id="A0ABD3PKD5"/>
<comment type="caution">
    <text evidence="1">The sequence shown here is derived from an EMBL/GenBank/DDBJ whole genome shotgun (WGS) entry which is preliminary data.</text>
</comment>
<evidence type="ECO:0000313" key="1">
    <source>
        <dbReference type="EMBL" id="KAL3786840.1"/>
    </source>
</evidence>
<dbReference type="EMBL" id="JALLPJ020000633">
    <property type="protein sequence ID" value="KAL3786840.1"/>
    <property type="molecule type" value="Genomic_DNA"/>
</dbReference>
<dbReference type="Proteomes" id="UP001530400">
    <property type="component" value="Unassembled WGS sequence"/>
</dbReference>
<evidence type="ECO:0000313" key="2">
    <source>
        <dbReference type="Proteomes" id="UP001530400"/>
    </source>
</evidence>
<proteinExistence type="predicted"/>
<keyword evidence="2" id="KW-1185">Reference proteome</keyword>
<reference evidence="1 2" key="1">
    <citation type="submission" date="2024-10" db="EMBL/GenBank/DDBJ databases">
        <title>Updated reference genomes for cyclostephanoid diatoms.</title>
        <authorList>
            <person name="Roberts W.R."/>
            <person name="Alverson A.J."/>
        </authorList>
    </citation>
    <scope>NUCLEOTIDE SEQUENCE [LARGE SCALE GENOMIC DNA]</scope>
    <source>
        <strain evidence="1 2">AJA010-31</strain>
    </source>
</reference>
<name>A0ABD3PKD5_9STRA</name>
<gene>
    <name evidence="1" type="ORF">ACHAWO_003183</name>
</gene>
<accession>A0ABD3PKD5</accession>
<sequence length="172" mass="19760">MQAIQLNVTCPCPCSMKPSNKVQKLSASASPGGLPKRLRFSETAQVMVVRKVRYGNWLNKSEIREFKRDVHTSALAKTDLYSQVMRTIGYSVQQGTTSPEFKVEEDVRGLEHLLSPEVTRVLIQRRKMTIDQVLKEQERQLLFGEHDPEKIAMISQNNSSFVVEWRRRIAEL</sequence>
<protein>
    <recommendedName>
        <fullName evidence="3">Trigger factor C-terminal domain-containing protein</fullName>
    </recommendedName>
</protein>